<dbReference type="PROSITE" id="PS50977">
    <property type="entry name" value="HTH_TETR_2"/>
    <property type="match status" value="1"/>
</dbReference>
<dbReference type="PANTHER" id="PTHR30328:SF54">
    <property type="entry name" value="HTH-TYPE TRANSCRIPTIONAL REPRESSOR SCO4008"/>
    <property type="match status" value="1"/>
</dbReference>
<accession>D5H623</accession>
<feature type="region of interest" description="Disordered" evidence="3">
    <location>
        <begin position="19"/>
        <end position="53"/>
    </location>
</feature>
<feature type="DNA-binding region" description="H-T-H motif" evidence="2">
    <location>
        <begin position="122"/>
        <end position="141"/>
    </location>
</feature>
<dbReference type="InterPro" id="IPR001647">
    <property type="entry name" value="HTH_TetR"/>
</dbReference>
<dbReference type="InterPro" id="IPR009057">
    <property type="entry name" value="Homeodomain-like_sf"/>
</dbReference>
<dbReference type="GO" id="GO:0003677">
    <property type="term" value="F:DNA binding"/>
    <property type="evidence" value="ECO:0007669"/>
    <property type="project" value="UniProtKB-UniRule"/>
</dbReference>
<keyword evidence="1 2" id="KW-0238">DNA-binding</keyword>
<dbReference type="InterPro" id="IPR041474">
    <property type="entry name" value="NicS_C"/>
</dbReference>
<protein>
    <submittedName>
        <fullName evidence="5">Transcriptional regulator, TetR family protein</fullName>
    </submittedName>
</protein>
<dbReference type="AlphaFoldDB" id="D5H623"/>
<dbReference type="Pfam" id="PF00440">
    <property type="entry name" value="TetR_N"/>
    <property type="match status" value="1"/>
</dbReference>
<gene>
    <name evidence="5" type="primary">acrR</name>
    <name evidence="5" type="ordered locus">SRM_00557</name>
</gene>
<dbReference type="InterPro" id="IPR050109">
    <property type="entry name" value="HTH-type_TetR-like_transc_reg"/>
</dbReference>
<evidence type="ECO:0000256" key="2">
    <source>
        <dbReference type="PROSITE-ProRule" id="PRU00335"/>
    </source>
</evidence>
<dbReference type="EMBL" id="FP565814">
    <property type="protein sequence ID" value="CBH23478.1"/>
    <property type="molecule type" value="Genomic_DNA"/>
</dbReference>
<dbReference type="Pfam" id="PF17938">
    <property type="entry name" value="TetR_C_29"/>
    <property type="match status" value="1"/>
</dbReference>
<evidence type="ECO:0000313" key="5">
    <source>
        <dbReference type="EMBL" id="CBH23478.1"/>
    </source>
</evidence>
<feature type="domain" description="HTH tetR-type" evidence="4">
    <location>
        <begin position="99"/>
        <end position="159"/>
    </location>
</feature>
<proteinExistence type="predicted"/>
<dbReference type="KEGG" id="srm:SRM_00557"/>
<evidence type="ECO:0000259" key="4">
    <source>
        <dbReference type="PROSITE" id="PS50977"/>
    </source>
</evidence>
<reference evidence="5 6" key="1">
    <citation type="journal article" date="2010" name="ISME J.">
        <title>Fine-scale evolution: genomic, phenotypic and ecological differentiation in two coexisting Salinibacter ruber strains.</title>
        <authorList>
            <person name="Pena A."/>
            <person name="Teeling H."/>
            <person name="Huerta-Cepas J."/>
            <person name="Santos F."/>
            <person name="Yarza P."/>
            <person name="Brito-Echeverria J."/>
            <person name="Lucio M."/>
            <person name="Schmitt-Kopplin P."/>
            <person name="Meseguer I."/>
            <person name="Schenowitz C."/>
            <person name="Dossat C."/>
            <person name="Barbe V."/>
            <person name="Dopazo J."/>
            <person name="Rossello-Mora R."/>
            <person name="Schuler M."/>
            <person name="Glockner F.O."/>
            <person name="Amann R."/>
            <person name="Gabaldon T."/>
            <person name="Anton J."/>
        </authorList>
    </citation>
    <scope>NUCLEOTIDE SEQUENCE [LARGE SCALE GENOMIC DNA]</scope>
    <source>
        <strain evidence="5 6">M8</strain>
    </source>
</reference>
<evidence type="ECO:0000313" key="6">
    <source>
        <dbReference type="Proteomes" id="UP000000933"/>
    </source>
</evidence>
<dbReference type="SUPFAM" id="SSF48498">
    <property type="entry name" value="Tetracyclin repressor-like, C-terminal domain"/>
    <property type="match status" value="1"/>
</dbReference>
<name>D5H623_SALRM</name>
<dbReference type="PRINTS" id="PR00455">
    <property type="entry name" value="HTHTETR"/>
</dbReference>
<sequence>MSDGRRGVVFRGCRRLSGKPIAAPATGPGRDRTALVPFGEPAPPSRRPWSATPRRGDAFLYTTVNHLVEPSSGPSITAITSAPDALSMPPPSPFPSEYSETERQIFDAALHVFAREGRHGARMQAIADAADINKAMLHYYFQDKGTLYEEVFTYTVERFMASFGASLREASTFEHTLRAFIDGYVEFVRSDEAAMRLMVQENLAGGRLLGTHLREATNAGDAPPQILVETIAAAVDAGEIRDVDPQHTVLSVVSTCLFFFMARPTVQIMHPDAEDDWGAFVEARKEHLFDLIYHGLAPRPEGGSGSRAAPRE</sequence>
<dbReference type="HOGENOM" id="CLU_891076_0_0_10"/>
<dbReference type="Proteomes" id="UP000000933">
    <property type="component" value="Chromosome"/>
</dbReference>
<evidence type="ECO:0000256" key="1">
    <source>
        <dbReference type="ARBA" id="ARBA00023125"/>
    </source>
</evidence>
<organism evidence="5 6">
    <name type="scientific">Salinibacter ruber (strain M8)</name>
    <dbReference type="NCBI Taxonomy" id="761659"/>
    <lineage>
        <taxon>Bacteria</taxon>
        <taxon>Pseudomonadati</taxon>
        <taxon>Rhodothermota</taxon>
        <taxon>Rhodothermia</taxon>
        <taxon>Rhodothermales</taxon>
        <taxon>Salinibacteraceae</taxon>
        <taxon>Salinibacter</taxon>
    </lineage>
</organism>
<dbReference type="SUPFAM" id="SSF46689">
    <property type="entry name" value="Homeodomain-like"/>
    <property type="match status" value="1"/>
</dbReference>
<dbReference type="InterPro" id="IPR036271">
    <property type="entry name" value="Tet_transcr_reg_TetR-rel_C_sf"/>
</dbReference>
<evidence type="ECO:0000256" key="3">
    <source>
        <dbReference type="SAM" id="MobiDB-lite"/>
    </source>
</evidence>
<reference evidence="6" key="2">
    <citation type="submission" date="2010-04" db="EMBL/GenBank/DDBJ databases">
        <title>Genome sequence of Salinibacter ruber M8.</title>
        <authorList>
            <consortium name="Genoscope"/>
        </authorList>
    </citation>
    <scope>NUCLEOTIDE SEQUENCE [LARGE SCALE GENOMIC DNA]</scope>
    <source>
        <strain evidence="6">M8</strain>
    </source>
</reference>
<dbReference type="PATRIC" id="fig|761659.10.peg.632"/>
<dbReference type="Gene3D" id="1.10.357.10">
    <property type="entry name" value="Tetracycline Repressor, domain 2"/>
    <property type="match status" value="1"/>
</dbReference>
<dbReference type="PANTHER" id="PTHR30328">
    <property type="entry name" value="TRANSCRIPTIONAL REPRESSOR"/>
    <property type="match status" value="1"/>
</dbReference>